<feature type="transmembrane region" description="Helical" evidence="7">
    <location>
        <begin position="150"/>
        <end position="166"/>
    </location>
</feature>
<dbReference type="CDD" id="cd06261">
    <property type="entry name" value="TM_PBP2"/>
    <property type="match status" value="1"/>
</dbReference>
<dbReference type="PANTHER" id="PTHR43227:SF7">
    <property type="entry name" value="ARABINOOLIGOSACCHARIDES TRANSPORT SYSTEM PERMEASE PROTEIN ARAP"/>
    <property type="match status" value="1"/>
</dbReference>
<evidence type="ECO:0000256" key="4">
    <source>
        <dbReference type="ARBA" id="ARBA00022692"/>
    </source>
</evidence>
<feature type="transmembrane region" description="Helical" evidence="7">
    <location>
        <begin position="263"/>
        <end position="281"/>
    </location>
</feature>
<evidence type="ECO:0000256" key="6">
    <source>
        <dbReference type="ARBA" id="ARBA00023136"/>
    </source>
</evidence>
<evidence type="ECO:0000256" key="5">
    <source>
        <dbReference type="ARBA" id="ARBA00022989"/>
    </source>
</evidence>
<sequence>MREKKKKTTIQKRESIVAWLFLMPSLAGIMFFILIPFGDVVRRSFYEAMSGKFVGIDNYITVFINEAFQLAAKNTGRFILICIPLLLVISLFLSILVMGQKKFGDFFKSSFLIPMAIPVASIVLLWDVFFNKNGLVNRMLSMLGGQSVDWMHTSKAFYILVFSYLWKNTGYDMVLWLAGLNGIPLALYEAAAIDGAGTWGKFRYITLPGLLPTAFTLFVLSLINSFKVFREAYLIAGSYPDNSIYMLQHLFNNWFVTMDIQKMCAAAIVVAIILLIFILIVRRFSNRGEEDSI</sequence>
<evidence type="ECO:0000256" key="2">
    <source>
        <dbReference type="ARBA" id="ARBA00022448"/>
    </source>
</evidence>
<dbReference type="Gene3D" id="1.10.3720.10">
    <property type="entry name" value="MetI-like"/>
    <property type="match status" value="1"/>
</dbReference>
<dbReference type="RefSeq" id="WP_091689140.1">
    <property type="nucleotide sequence ID" value="NZ_BAABFM010000076.1"/>
</dbReference>
<feature type="transmembrane region" description="Helical" evidence="7">
    <location>
        <begin position="205"/>
        <end position="223"/>
    </location>
</feature>
<evidence type="ECO:0000313" key="9">
    <source>
        <dbReference type="EMBL" id="SFO66237.1"/>
    </source>
</evidence>
<feature type="transmembrane region" description="Helical" evidence="7">
    <location>
        <begin position="16"/>
        <end position="37"/>
    </location>
</feature>
<keyword evidence="2 7" id="KW-0813">Transport</keyword>
<evidence type="ECO:0000313" key="10">
    <source>
        <dbReference type="Proteomes" id="UP000198806"/>
    </source>
</evidence>
<proteinExistence type="inferred from homology"/>
<dbReference type="OrthoDB" id="9788108at2"/>
<comment type="similarity">
    <text evidence="7">Belongs to the binding-protein-dependent transport system permease family.</text>
</comment>
<feature type="transmembrane region" description="Helical" evidence="7">
    <location>
        <begin position="173"/>
        <end position="193"/>
    </location>
</feature>
<reference evidence="9 10" key="1">
    <citation type="submission" date="2016-10" db="EMBL/GenBank/DDBJ databases">
        <authorList>
            <person name="de Groot N.N."/>
        </authorList>
    </citation>
    <scope>NUCLEOTIDE SEQUENCE [LARGE SCALE GENOMIC DNA]</scope>
    <source>
        <strain evidence="9 10">DSM 1283</strain>
    </source>
</reference>
<dbReference type="InterPro" id="IPR050809">
    <property type="entry name" value="UgpAE/MalFG_permease"/>
</dbReference>
<keyword evidence="5 7" id="KW-1133">Transmembrane helix</keyword>
<dbReference type="InterPro" id="IPR000515">
    <property type="entry name" value="MetI-like"/>
</dbReference>
<dbReference type="GO" id="GO:0055085">
    <property type="term" value="P:transmembrane transport"/>
    <property type="evidence" value="ECO:0007669"/>
    <property type="project" value="InterPro"/>
</dbReference>
<keyword evidence="4 7" id="KW-0812">Transmembrane</keyword>
<keyword evidence="10" id="KW-1185">Reference proteome</keyword>
<feature type="domain" description="ABC transmembrane type-1" evidence="8">
    <location>
        <begin position="72"/>
        <end position="281"/>
    </location>
</feature>
<dbReference type="Pfam" id="PF00528">
    <property type="entry name" value="BPD_transp_1"/>
    <property type="match status" value="1"/>
</dbReference>
<feature type="transmembrane region" description="Helical" evidence="7">
    <location>
        <begin position="111"/>
        <end position="130"/>
    </location>
</feature>
<dbReference type="SUPFAM" id="SSF161098">
    <property type="entry name" value="MetI-like"/>
    <property type="match status" value="1"/>
</dbReference>
<dbReference type="Proteomes" id="UP000198806">
    <property type="component" value="Unassembled WGS sequence"/>
</dbReference>
<gene>
    <name evidence="9" type="ORF">SAMN04489757_1609</name>
</gene>
<dbReference type="AlphaFoldDB" id="A0A1I5J0D3"/>
<evidence type="ECO:0000256" key="1">
    <source>
        <dbReference type="ARBA" id="ARBA00004651"/>
    </source>
</evidence>
<evidence type="ECO:0000256" key="7">
    <source>
        <dbReference type="RuleBase" id="RU363032"/>
    </source>
</evidence>
<protein>
    <submittedName>
        <fullName evidence="9">Carbohydrate ABC transporter membrane protein 1, CUT1 family</fullName>
    </submittedName>
</protein>
<dbReference type="PANTHER" id="PTHR43227">
    <property type="entry name" value="BLL4140 PROTEIN"/>
    <property type="match status" value="1"/>
</dbReference>
<keyword evidence="3" id="KW-1003">Cell membrane</keyword>
<dbReference type="EMBL" id="FOWD01000060">
    <property type="protein sequence ID" value="SFO66237.1"/>
    <property type="molecule type" value="Genomic_DNA"/>
</dbReference>
<feature type="transmembrane region" description="Helical" evidence="7">
    <location>
        <begin position="78"/>
        <end position="99"/>
    </location>
</feature>
<dbReference type="GO" id="GO:0005886">
    <property type="term" value="C:plasma membrane"/>
    <property type="evidence" value="ECO:0007669"/>
    <property type="project" value="UniProtKB-SubCell"/>
</dbReference>
<comment type="subcellular location">
    <subcellularLocation>
        <location evidence="1 7">Cell membrane</location>
        <topology evidence="1 7">Multi-pass membrane protein</topology>
    </subcellularLocation>
</comment>
<evidence type="ECO:0000256" key="3">
    <source>
        <dbReference type="ARBA" id="ARBA00022475"/>
    </source>
</evidence>
<organism evidence="9 10">
    <name type="scientific">Anaerocolumna aminovalerica</name>
    <dbReference type="NCBI Taxonomy" id="1527"/>
    <lineage>
        <taxon>Bacteria</taxon>
        <taxon>Bacillati</taxon>
        <taxon>Bacillota</taxon>
        <taxon>Clostridia</taxon>
        <taxon>Lachnospirales</taxon>
        <taxon>Lachnospiraceae</taxon>
        <taxon>Anaerocolumna</taxon>
    </lineage>
</organism>
<dbReference type="STRING" id="1527.SAMN04489757_1609"/>
<name>A0A1I5J0D3_9FIRM</name>
<dbReference type="InterPro" id="IPR035906">
    <property type="entry name" value="MetI-like_sf"/>
</dbReference>
<dbReference type="PROSITE" id="PS50928">
    <property type="entry name" value="ABC_TM1"/>
    <property type="match status" value="1"/>
</dbReference>
<keyword evidence="6 7" id="KW-0472">Membrane</keyword>
<accession>A0A1I5J0D3</accession>
<evidence type="ECO:0000259" key="8">
    <source>
        <dbReference type="PROSITE" id="PS50928"/>
    </source>
</evidence>